<feature type="compositionally biased region" description="Basic and acidic residues" evidence="1">
    <location>
        <begin position="29"/>
        <end position="41"/>
    </location>
</feature>
<dbReference type="AlphaFoldDB" id="A0A974BNZ6"/>
<feature type="compositionally biased region" description="Polar residues" evidence="1">
    <location>
        <begin position="58"/>
        <end position="71"/>
    </location>
</feature>
<feature type="compositionally biased region" description="Gly residues" evidence="1">
    <location>
        <begin position="1"/>
        <end position="10"/>
    </location>
</feature>
<proteinExistence type="predicted"/>
<name>A0A974BNZ6_XENLA</name>
<organism evidence="2">
    <name type="scientific">Xenopus laevis</name>
    <name type="common">African clawed frog</name>
    <dbReference type="NCBI Taxonomy" id="8355"/>
    <lineage>
        <taxon>Eukaryota</taxon>
        <taxon>Metazoa</taxon>
        <taxon>Chordata</taxon>
        <taxon>Craniata</taxon>
        <taxon>Vertebrata</taxon>
        <taxon>Euteleostomi</taxon>
        <taxon>Amphibia</taxon>
        <taxon>Batrachia</taxon>
        <taxon>Anura</taxon>
        <taxon>Pipoidea</taxon>
        <taxon>Pipidae</taxon>
        <taxon>Xenopodinae</taxon>
        <taxon>Xenopus</taxon>
        <taxon>Xenopus</taxon>
    </lineage>
</organism>
<feature type="region of interest" description="Disordered" evidence="1">
    <location>
        <begin position="1"/>
        <end position="79"/>
    </location>
</feature>
<accession>A0A974BNZ6</accession>
<dbReference type="Proteomes" id="UP000694892">
    <property type="component" value="Unassembled WGS sequence"/>
</dbReference>
<evidence type="ECO:0000256" key="1">
    <source>
        <dbReference type="SAM" id="MobiDB-lite"/>
    </source>
</evidence>
<gene>
    <name evidence="2" type="ORF">XELAEV_18002110mg</name>
</gene>
<evidence type="ECO:0000313" key="2">
    <source>
        <dbReference type="EMBL" id="OCT55432.1"/>
    </source>
</evidence>
<protein>
    <submittedName>
        <fullName evidence="2">Uncharacterized protein</fullName>
    </submittedName>
</protein>
<sequence>MGKGWLGRGSAGSTVSAASHRHTAGAAAHRHEAAAMKRGHDYSSYPRTLHIDPAGSKFSPTGVPSSRTHFPTTVAERSVRRETRRWMNAMPVSD</sequence>
<reference evidence="2" key="1">
    <citation type="submission" date="2016-05" db="EMBL/GenBank/DDBJ databases">
        <title>WGS assembly of Xenopus laevis.</title>
        <authorList>
            <person name="Session A."/>
            <person name="Uno Y."/>
            <person name="Kwon T."/>
            <person name="Chapman J."/>
            <person name="Toyoda A."/>
            <person name="Takahashi S."/>
            <person name="Fukui A."/>
            <person name="Hikosaka A."/>
            <person name="Putnam N."/>
            <person name="Stites J."/>
            <person name="Van Heeringen S."/>
            <person name="Quigley I."/>
            <person name="Heinz S."/>
            <person name="Hellsten U."/>
            <person name="Lyons J."/>
            <person name="Suzuki A."/>
            <person name="Kondo M."/>
            <person name="Ogino H."/>
            <person name="Ochi H."/>
            <person name="Bogdanovic O."/>
            <person name="Lister R."/>
            <person name="Georgiou G."/>
            <person name="Paranjpe S."/>
            <person name="Van Kruijsbergen I."/>
            <person name="Mozaffari S."/>
            <person name="Shu S."/>
            <person name="Schmutz J."/>
            <person name="Jenkins J."/>
            <person name="Grimwood J."/>
            <person name="Carlson J."/>
            <person name="Mitros T."/>
            <person name="Simakov O."/>
            <person name="Heald R."/>
            <person name="Miller K."/>
            <person name="Haudenschild C."/>
            <person name="Kuroki Y."/>
            <person name="Tanaka T."/>
            <person name="Michiue T."/>
            <person name="Watanabe M."/>
            <person name="Kinoshita T."/>
            <person name="Ohta Y."/>
            <person name="Mawaribuchi S."/>
            <person name="Suzuki Y."/>
            <person name="Haramoto Y."/>
            <person name="Yamamoto T."/>
            <person name="Takagi C."/>
            <person name="Kitzman J."/>
            <person name="Shendure J."/>
            <person name="Nakayama T."/>
            <person name="Izutsu Y."/>
            <person name="Robert J."/>
            <person name="Dichmann D."/>
            <person name="Flajnik M."/>
            <person name="Houston D."/>
            <person name="Marcotte E."/>
            <person name="Wallingford J."/>
            <person name="Ito Y."/>
            <person name="Asashima M."/>
            <person name="Ueno N."/>
            <person name="Matsuda Y."/>
            <person name="Jan Veenstra G."/>
            <person name="Fujiyama A."/>
            <person name="Harland R."/>
            <person name="Taira M."/>
            <person name="Rokhsar D.S."/>
        </authorList>
    </citation>
    <scope>NUCLEOTIDE SEQUENCE</scope>
    <source>
        <strain evidence="2">J</strain>
        <tissue evidence="2">Blood</tissue>
    </source>
</reference>
<dbReference type="EMBL" id="KV490963">
    <property type="protein sequence ID" value="OCT55432.1"/>
    <property type="molecule type" value="Genomic_DNA"/>
</dbReference>